<dbReference type="Proteomes" id="UP000182652">
    <property type="component" value="Unassembled WGS sequence"/>
</dbReference>
<evidence type="ECO:0000313" key="9">
    <source>
        <dbReference type="Proteomes" id="UP000182652"/>
    </source>
</evidence>
<dbReference type="PANTHER" id="PTHR36174">
    <property type="entry name" value="LIPID II:GLYCINE GLYCYLTRANSFERASE"/>
    <property type="match status" value="1"/>
</dbReference>
<keyword evidence="4" id="KW-0573">Peptidoglycan synthesis</keyword>
<dbReference type="GO" id="GO:0016755">
    <property type="term" value="F:aminoacyltransferase activity"/>
    <property type="evidence" value="ECO:0007669"/>
    <property type="project" value="InterPro"/>
</dbReference>
<gene>
    <name evidence="8" type="ORF">SAMN04489745_2887</name>
</gene>
<dbReference type="InterPro" id="IPR016181">
    <property type="entry name" value="Acyl_CoA_acyltransferase"/>
</dbReference>
<dbReference type="SUPFAM" id="SSF55729">
    <property type="entry name" value="Acyl-CoA N-acyltransferases (Nat)"/>
    <property type="match status" value="2"/>
</dbReference>
<proteinExistence type="inferred from homology"/>
<evidence type="ECO:0000256" key="6">
    <source>
        <dbReference type="ARBA" id="ARBA00023316"/>
    </source>
</evidence>
<evidence type="ECO:0000259" key="7">
    <source>
        <dbReference type="Pfam" id="PF13480"/>
    </source>
</evidence>
<dbReference type="STRING" id="156980.SAMN04489745_2887"/>
<dbReference type="PROSITE" id="PS51191">
    <property type="entry name" value="FEMABX"/>
    <property type="match status" value="1"/>
</dbReference>
<feature type="domain" description="BioF2-like acetyltransferase" evidence="7">
    <location>
        <begin position="154"/>
        <end position="278"/>
    </location>
</feature>
<dbReference type="GO" id="GO:0071555">
    <property type="term" value="P:cell wall organization"/>
    <property type="evidence" value="ECO:0007669"/>
    <property type="project" value="UniProtKB-KW"/>
</dbReference>
<dbReference type="InterPro" id="IPR050644">
    <property type="entry name" value="PG_Glycine_Bridge_Synth"/>
</dbReference>
<dbReference type="Pfam" id="PF02388">
    <property type="entry name" value="FemAB"/>
    <property type="match status" value="1"/>
</dbReference>
<reference evidence="8 9" key="1">
    <citation type="submission" date="2016-10" db="EMBL/GenBank/DDBJ databases">
        <authorList>
            <person name="de Groot N.N."/>
        </authorList>
    </citation>
    <scope>NUCLEOTIDE SEQUENCE [LARGE SCALE GENOMIC DNA]</scope>
    <source>
        <strain evidence="8 9">DSM 10495</strain>
    </source>
</reference>
<evidence type="ECO:0000256" key="1">
    <source>
        <dbReference type="ARBA" id="ARBA00009943"/>
    </source>
</evidence>
<dbReference type="RefSeq" id="WP_066214577.1">
    <property type="nucleotide sequence ID" value="NZ_CP049819.1"/>
</dbReference>
<dbReference type="GO" id="GO:0008360">
    <property type="term" value="P:regulation of cell shape"/>
    <property type="evidence" value="ECO:0007669"/>
    <property type="project" value="UniProtKB-KW"/>
</dbReference>
<comment type="similarity">
    <text evidence="1">Belongs to the FemABX family.</text>
</comment>
<dbReference type="InterPro" id="IPR003447">
    <property type="entry name" value="FEMABX"/>
</dbReference>
<keyword evidence="3" id="KW-0133">Cell shape</keyword>
<dbReference type="Gene3D" id="3.40.630.30">
    <property type="match status" value="2"/>
</dbReference>
<dbReference type="EMBL" id="FNSN01000003">
    <property type="protein sequence ID" value="SEC44499.1"/>
    <property type="molecule type" value="Genomic_DNA"/>
</dbReference>
<dbReference type="OrthoDB" id="9785911at2"/>
<dbReference type="GO" id="GO:0009252">
    <property type="term" value="P:peptidoglycan biosynthetic process"/>
    <property type="evidence" value="ECO:0007669"/>
    <property type="project" value="UniProtKB-KW"/>
</dbReference>
<protein>
    <submittedName>
        <fullName evidence="8">FemAB family protein</fullName>
    </submittedName>
</protein>
<evidence type="ECO:0000313" key="8">
    <source>
        <dbReference type="EMBL" id="SEC44499.1"/>
    </source>
</evidence>
<organism evidence="8 9">
    <name type="scientific">Arthrobacter woluwensis</name>
    <dbReference type="NCBI Taxonomy" id="156980"/>
    <lineage>
        <taxon>Bacteria</taxon>
        <taxon>Bacillati</taxon>
        <taxon>Actinomycetota</taxon>
        <taxon>Actinomycetes</taxon>
        <taxon>Micrococcales</taxon>
        <taxon>Micrococcaceae</taxon>
        <taxon>Arthrobacter</taxon>
    </lineage>
</organism>
<keyword evidence="6" id="KW-0961">Cell wall biogenesis/degradation</keyword>
<accession>A0A1H4SK11</accession>
<dbReference type="Pfam" id="PF13480">
    <property type="entry name" value="Acetyltransf_6"/>
    <property type="match status" value="1"/>
</dbReference>
<evidence type="ECO:0000256" key="5">
    <source>
        <dbReference type="ARBA" id="ARBA00023315"/>
    </source>
</evidence>
<evidence type="ECO:0000256" key="4">
    <source>
        <dbReference type="ARBA" id="ARBA00022984"/>
    </source>
</evidence>
<evidence type="ECO:0000256" key="2">
    <source>
        <dbReference type="ARBA" id="ARBA00022679"/>
    </source>
</evidence>
<keyword evidence="5" id="KW-0012">Acyltransferase</keyword>
<dbReference type="AlphaFoldDB" id="A0A1H4SK11"/>
<dbReference type="InterPro" id="IPR038740">
    <property type="entry name" value="BioF2-like_GNAT_dom"/>
</dbReference>
<keyword evidence="2" id="KW-0808">Transferase</keyword>
<sequence length="341" mass="38394">MVDVKVCTEQAAWDAHIREHGGHPLQLWGWGTLKERGAWRAARLQVVDGEKVIGAAQVLRRSLPFPFRSFLYVPRGPVCAPEDRGRVLKALRDYLKKNYSGKAVNIMIEPDWEGSMPAGSEEWKPARNKLLLGDTLVLDLTQDEETLLAAMHQKRRQDIRKFGNKGFELREVTDHAGIARCLEIYKEIADRAGFELHDDAYYYAIFDDLGEGSPVYELVDADGETVGFQFLLVTPRVAFALYGGVNAKGRKLRANGGFEWECMKLMKSQGVEQFDLNGLLNDRISDFKRYFAKHENHFVGSYALPLSVANPLWEVALPQAKKVMSKSRGLLAKVKAKIQGA</sequence>
<dbReference type="PANTHER" id="PTHR36174:SF1">
    <property type="entry name" value="LIPID II:GLYCINE GLYCYLTRANSFERASE"/>
    <property type="match status" value="1"/>
</dbReference>
<keyword evidence="9" id="KW-1185">Reference proteome</keyword>
<name>A0A1H4SK11_9MICC</name>
<evidence type="ECO:0000256" key="3">
    <source>
        <dbReference type="ARBA" id="ARBA00022960"/>
    </source>
</evidence>